<dbReference type="InterPro" id="IPR050832">
    <property type="entry name" value="Bact_Acetyltransf"/>
</dbReference>
<evidence type="ECO:0000313" key="4">
    <source>
        <dbReference type="EMBL" id="SEW34662.1"/>
    </source>
</evidence>
<dbReference type="AlphaFoldDB" id="A0A1I0R2S5"/>
<gene>
    <name evidence="4" type="ORF">SAMN04488122_2132</name>
</gene>
<protein>
    <submittedName>
        <fullName evidence="4">N-acetylglutamate synthase, GNAT family</fullName>
    </submittedName>
</protein>
<dbReference type="Gene3D" id="3.40.630.30">
    <property type="match status" value="1"/>
</dbReference>
<evidence type="ECO:0000256" key="1">
    <source>
        <dbReference type="ARBA" id="ARBA00022679"/>
    </source>
</evidence>
<dbReference type="SUPFAM" id="SSF55729">
    <property type="entry name" value="Acyl-CoA N-acyltransferases (Nat)"/>
    <property type="match status" value="1"/>
</dbReference>
<keyword evidence="2" id="KW-0012">Acyltransferase</keyword>
<dbReference type="CDD" id="cd04301">
    <property type="entry name" value="NAT_SF"/>
    <property type="match status" value="1"/>
</dbReference>
<dbReference type="PANTHER" id="PTHR43877">
    <property type="entry name" value="AMINOALKYLPHOSPHONATE N-ACETYLTRANSFERASE-RELATED-RELATED"/>
    <property type="match status" value="1"/>
</dbReference>
<reference evidence="5" key="1">
    <citation type="submission" date="2016-10" db="EMBL/GenBank/DDBJ databases">
        <authorList>
            <person name="Varghese N."/>
            <person name="Submissions S."/>
        </authorList>
    </citation>
    <scope>NUCLEOTIDE SEQUENCE [LARGE SCALE GENOMIC DNA]</scope>
    <source>
        <strain evidence="5">DSM 3695</strain>
    </source>
</reference>
<dbReference type="RefSeq" id="WP_089894248.1">
    <property type="nucleotide sequence ID" value="NZ_FOJG01000001.1"/>
</dbReference>
<accession>A0A1I0R2S5</accession>
<name>A0A1I0R2S5_9BACT</name>
<dbReference type="PROSITE" id="PS51186">
    <property type="entry name" value="GNAT"/>
    <property type="match status" value="1"/>
</dbReference>
<dbReference type="OrthoDB" id="9800604at2"/>
<evidence type="ECO:0000313" key="5">
    <source>
        <dbReference type="Proteomes" id="UP000199310"/>
    </source>
</evidence>
<dbReference type="Pfam" id="PF13673">
    <property type="entry name" value="Acetyltransf_10"/>
    <property type="match status" value="1"/>
</dbReference>
<dbReference type="InterPro" id="IPR000182">
    <property type="entry name" value="GNAT_dom"/>
</dbReference>
<dbReference type="Proteomes" id="UP000199310">
    <property type="component" value="Unassembled WGS sequence"/>
</dbReference>
<dbReference type="STRING" id="29529.SAMN04488122_2132"/>
<evidence type="ECO:0000259" key="3">
    <source>
        <dbReference type="PROSITE" id="PS51186"/>
    </source>
</evidence>
<keyword evidence="1" id="KW-0808">Transferase</keyword>
<feature type="domain" description="N-acetyltransferase" evidence="3">
    <location>
        <begin position="3"/>
        <end position="165"/>
    </location>
</feature>
<keyword evidence="5" id="KW-1185">Reference proteome</keyword>
<organism evidence="4 5">
    <name type="scientific">Chitinophaga arvensicola</name>
    <dbReference type="NCBI Taxonomy" id="29529"/>
    <lineage>
        <taxon>Bacteria</taxon>
        <taxon>Pseudomonadati</taxon>
        <taxon>Bacteroidota</taxon>
        <taxon>Chitinophagia</taxon>
        <taxon>Chitinophagales</taxon>
        <taxon>Chitinophagaceae</taxon>
        <taxon>Chitinophaga</taxon>
    </lineage>
</organism>
<dbReference type="EMBL" id="FOJG01000001">
    <property type="protein sequence ID" value="SEW34662.1"/>
    <property type="molecule type" value="Genomic_DNA"/>
</dbReference>
<dbReference type="InterPro" id="IPR016181">
    <property type="entry name" value="Acyl_CoA_acyltransferase"/>
</dbReference>
<sequence>MNYQIKAATVKDIPVIQELTDRIWRPTYQSILTPDQIVYMLDMMYSTASLEKQITELQHQFIILQDDDKPIGFAAYSATDTGGIFKLHKIYLDGSYQGKGVGKFLLLQVAEQVKERGANILELDVNRFNKAKQFYEKQGFSVYKEKQTDIGQGYIMDDYVMRKPL</sequence>
<proteinExistence type="predicted"/>
<evidence type="ECO:0000256" key="2">
    <source>
        <dbReference type="ARBA" id="ARBA00023315"/>
    </source>
</evidence>
<dbReference type="GO" id="GO:0016747">
    <property type="term" value="F:acyltransferase activity, transferring groups other than amino-acyl groups"/>
    <property type="evidence" value="ECO:0007669"/>
    <property type="project" value="InterPro"/>
</dbReference>